<gene>
    <name evidence="1" type="ORF">KEG57_15835</name>
</gene>
<organism evidence="1 2">
    <name type="scientific">Polyangium jinanense</name>
    <dbReference type="NCBI Taxonomy" id="2829994"/>
    <lineage>
        <taxon>Bacteria</taxon>
        <taxon>Pseudomonadati</taxon>
        <taxon>Myxococcota</taxon>
        <taxon>Polyangia</taxon>
        <taxon>Polyangiales</taxon>
        <taxon>Polyangiaceae</taxon>
        <taxon>Polyangium</taxon>
    </lineage>
</organism>
<dbReference type="RefSeq" id="WP_272418789.1">
    <property type="nucleotide sequence ID" value="NZ_JAGTJJ010000006.1"/>
</dbReference>
<proteinExistence type="predicted"/>
<dbReference type="EMBL" id="JAGTJJ010000006">
    <property type="protein sequence ID" value="MDC3981988.1"/>
    <property type="molecule type" value="Genomic_DNA"/>
</dbReference>
<name>A0A9X3X493_9BACT</name>
<dbReference type="AlphaFoldDB" id="A0A9X3X493"/>
<evidence type="ECO:0000313" key="1">
    <source>
        <dbReference type="EMBL" id="MDC3981988.1"/>
    </source>
</evidence>
<protein>
    <submittedName>
        <fullName evidence="1">Uncharacterized protein</fullName>
    </submittedName>
</protein>
<reference evidence="1 2" key="1">
    <citation type="submission" date="2021-04" db="EMBL/GenBank/DDBJ databases">
        <title>Genome analysis of Polyangium sp.</title>
        <authorList>
            <person name="Li Y."/>
            <person name="Wang J."/>
        </authorList>
    </citation>
    <scope>NUCLEOTIDE SEQUENCE [LARGE SCALE GENOMIC DNA]</scope>
    <source>
        <strain evidence="1 2">SDU14</strain>
    </source>
</reference>
<evidence type="ECO:0000313" key="2">
    <source>
        <dbReference type="Proteomes" id="UP001151081"/>
    </source>
</evidence>
<accession>A0A9X3X493</accession>
<dbReference type="Proteomes" id="UP001151081">
    <property type="component" value="Unassembled WGS sequence"/>
</dbReference>
<sequence>MDGRRRAHTWSLEPLGLAAEGSPSLLRPASPLVTVIFLRLRPPVMEPHTPM</sequence>
<comment type="caution">
    <text evidence="1">The sequence shown here is derived from an EMBL/GenBank/DDBJ whole genome shotgun (WGS) entry which is preliminary data.</text>
</comment>
<keyword evidence="2" id="KW-1185">Reference proteome</keyword>